<reference evidence="3 4" key="1">
    <citation type="journal article" date="2018" name="PLoS ONE">
        <title>The draft genome of Kipferlia bialata reveals reductive genome evolution in fornicate parasites.</title>
        <authorList>
            <person name="Tanifuji G."/>
            <person name="Takabayashi S."/>
            <person name="Kume K."/>
            <person name="Takagi M."/>
            <person name="Nakayama T."/>
            <person name="Kamikawa R."/>
            <person name="Inagaki Y."/>
            <person name="Hashimoto T."/>
        </authorList>
    </citation>
    <scope>NUCLEOTIDE SEQUENCE [LARGE SCALE GENOMIC DNA]</scope>
    <source>
        <strain evidence="3">NY0173</strain>
    </source>
</reference>
<feature type="transmembrane region" description="Helical" evidence="2">
    <location>
        <begin position="46"/>
        <end position="67"/>
    </location>
</feature>
<proteinExistence type="predicted"/>
<keyword evidence="2" id="KW-0812">Transmembrane</keyword>
<protein>
    <submittedName>
        <fullName evidence="3">Uncharacterized protein</fullName>
    </submittedName>
</protein>
<dbReference type="SUPFAM" id="SSF81321">
    <property type="entry name" value="Family A G protein-coupled receptor-like"/>
    <property type="match status" value="1"/>
</dbReference>
<dbReference type="Proteomes" id="UP000265618">
    <property type="component" value="Unassembled WGS sequence"/>
</dbReference>
<keyword evidence="2" id="KW-1133">Transmembrane helix</keyword>
<feature type="non-terminal residue" evidence="3">
    <location>
        <position position="1"/>
    </location>
</feature>
<feature type="compositionally biased region" description="Low complexity" evidence="1">
    <location>
        <begin position="234"/>
        <end position="245"/>
    </location>
</feature>
<sequence length="254" mass="28427">LKIPCYIQFWTGQACHMGSLAFATFLSIEVYRSVTYSVRCTPKYEWLYLLLGFGYTALSATSILLAGEVWSCEPGDMLECPHRYISAEASYFGCYIESKWAMLRNLTFVLPCLLLSICCLFCFVGSLLRIRKALASHSKVRASRRLLVITGTTICLIIVPWLYRLVQSTSTHASAPWWIIVYHSLGNGWNGAVNVVLAWWRLGVVRDLKQRRRDGKAERALQRTLDARHGGGSVPHSPSGSVGDGSAKGEEVWL</sequence>
<keyword evidence="2" id="KW-0472">Membrane</keyword>
<gene>
    <name evidence="3" type="ORF">KIPB_007976</name>
</gene>
<organism evidence="3 4">
    <name type="scientific">Kipferlia bialata</name>
    <dbReference type="NCBI Taxonomy" id="797122"/>
    <lineage>
        <taxon>Eukaryota</taxon>
        <taxon>Metamonada</taxon>
        <taxon>Carpediemonas-like organisms</taxon>
        <taxon>Kipferlia</taxon>
    </lineage>
</organism>
<feature type="transmembrane region" description="Helical" evidence="2">
    <location>
        <begin position="108"/>
        <end position="130"/>
    </location>
</feature>
<name>A0A9K3GJI1_9EUKA</name>
<feature type="transmembrane region" description="Helical" evidence="2">
    <location>
        <begin position="175"/>
        <end position="202"/>
    </location>
</feature>
<keyword evidence="4" id="KW-1185">Reference proteome</keyword>
<dbReference type="AlphaFoldDB" id="A0A9K3GJI1"/>
<evidence type="ECO:0000256" key="1">
    <source>
        <dbReference type="SAM" id="MobiDB-lite"/>
    </source>
</evidence>
<dbReference type="EMBL" id="BDIP01002362">
    <property type="protein sequence ID" value="GIQ86174.1"/>
    <property type="molecule type" value="Genomic_DNA"/>
</dbReference>
<feature type="transmembrane region" description="Helical" evidence="2">
    <location>
        <begin position="142"/>
        <end position="163"/>
    </location>
</feature>
<feature type="transmembrane region" description="Helical" evidence="2">
    <location>
        <begin position="6"/>
        <end position="26"/>
    </location>
</feature>
<feature type="region of interest" description="Disordered" evidence="1">
    <location>
        <begin position="227"/>
        <end position="254"/>
    </location>
</feature>
<dbReference type="Gene3D" id="1.20.1070.10">
    <property type="entry name" value="Rhodopsin 7-helix transmembrane proteins"/>
    <property type="match status" value="1"/>
</dbReference>
<accession>A0A9K3GJI1</accession>
<comment type="caution">
    <text evidence="3">The sequence shown here is derived from an EMBL/GenBank/DDBJ whole genome shotgun (WGS) entry which is preliminary data.</text>
</comment>
<evidence type="ECO:0000313" key="4">
    <source>
        <dbReference type="Proteomes" id="UP000265618"/>
    </source>
</evidence>
<evidence type="ECO:0000256" key="2">
    <source>
        <dbReference type="SAM" id="Phobius"/>
    </source>
</evidence>
<evidence type="ECO:0000313" key="3">
    <source>
        <dbReference type="EMBL" id="GIQ86174.1"/>
    </source>
</evidence>